<proteinExistence type="predicted"/>
<dbReference type="Pfam" id="PF13569">
    <property type="entry name" value="DUF4132"/>
    <property type="match status" value="1"/>
</dbReference>
<feature type="domain" description="DUF4132" evidence="1">
    <location>
        <begin position="398"/>
        <end position="568"/>
    </location>
</feature>
<dbReference type="InterPro" id="IPR056639">
    <property type="entry name" value="DUF7737"/>
</dbReference>
<dbReference type="Proteomes" id="UP000660611">
    <property type="component" value="Unassembled WGS sequence"/>
</dbReference>
<evidence type="ECO:0008006" key="5">
    <source>
        <dbReference type="Google" id="ProtNLM"/>
    </source>
</evidence>
<evidence type="ECO:0000313" key="3">
    <source>
        <dbReference type="EMBL" id="GIG51800.1"/>
    </source>
</evidence>
<evidence type="ECO:0000259" key="2">
    <source>
        <dbReference type="Pfam" id="PF24879"/>
    </source>
</evidence>
<dbReference type="InterPro" id="IPR025406">
    <property type="entry name" value="DUF4132"/>
</dbReference>
<sequence>MTVETLDTHRARAAVVLPAAIGFNEHAVERFLRRDLPDLDDAQIRSVTVALAERAAAYVGWGWHAARLFPALANRRPAWTATDAELLFDLAHRAPEGTLVTVLRIATGAAETLDLAGRTGLVERFRDAQKLVEAPSWHEAGERANLLRRLARLADNAADGAAAWAGRIRIGDGWSRAVVEHLRTAPAGVDALGPLLDHALTLTSGPRPTKVWLRRTGELLDGRPELVGLVRDLLDLAHAAPPAVVAFWHGDFRLRVGPDNGDVLRGLLWTAQVSGEPWLVPLALALEPTLHEPKPLNACYAVLGRRADDAAIAALVRMQRRTRHRGKLKQIAAALDEAAAGAGVSRSELTELTVPDCGLDEHRQRRIGTAVVSVDAGNGPARVRVAWEHGGTTTTKPPADVDAELAAEVRRATTDLKKTLADERQRLEDLLVEDRDWPLETWRERYLEHPVTGALADRLLWTVDENGRRFAGLPTVDGRFILADGGTVEPGPGARIRLWHPVDADPEEVRAWRAHILDNELTQPFKQAFREVYLLTPAEEETRVYSNRFAAHILRYQQAYALMKERRWGSNYLGDWNDGWSGEAKREFPAAGLTAVFHHDQATDDGRGPVQFCATDRVRFELGRGRARQDVPLAEVPARVFAEAMRDVDLFVGVTSIATDPTWADRGDEPRFDYWRSFAFGDLTANGQVRRQVLEHLLPKLKIRDRARLDGHYLVVEGRLHTYRIHIGSGNILMSPNDRYLCIVPTGAGKPTGVRFLPFEGDAMLSIVLSKALLLADDHKIKDPSILRQLGQPGRG</sequence>
<dbReference type="RefSeq" id="WP_203853406.1">
    <property type="nucleotide sequence ID" value="NZ_BAAAVW010000010.1"/>
</dbReference>
<dbReference type="EMBL" id="BONQ01000162">
    <property type="protein sequence ID" value="GIG51800.1"/>
    <property type="molecule type" value="Genomic_DNA"/>
</dbReference>
<gene>
    <name evidence="3" type="ORF">Dsi01nite_098410</name>
</gene>
<evidence type="ECO:0000259" key="1">
    <source>
        <dbReference type="Pfam" id="PF13569"/>
    </source>
</evidence>
<comment type="caution">
    <text evidence="3">The sequence shown here is derived from an EMBL/GenBank/DDBJ whole genome shotgun (WGS) entry which is preliminary data.</text>
</comment>
<organism evidence="3 4">
    <name type="scientific">Dactylosporangium siamense</name>
    <dbReference type="NCBI Taxonomy" id="685454"/>
    <lineage>
        <taxon>Bacteria</taxon>
        <taxon>Bacillati</taxon>
        <taxon>Actinomycetota</taxon>
        <taxon>Actinomycetes</taxon>
        <taxon>Micromonosporales</taxon>
        <taxon>Micromonosporaceae</taxon>
        <taxon>Dactylosporangium</taxon>
    </lineage>
</organism>
<name>A0A919Q0R8_9ACTN</name>
<dbReference type="AlphaFoldDB" id="A0A919Q0R8"/>
<dbReference type="Pfam" id="PF24879">
    <property type="entry name" value="DUF7737"/>
    <property type="match status" value="1"/>
</dbReference>
<reference evidence="3" key="1">
    <citation type="submission" date="2021-01" db="EMBL/GenBank/DDBJ databases">
        <title>Whole genome shotgun sequence of Dactylosporangium siamense NBRC 106093.</title>
        <authorList>
            <person name="Komaki H."/>
            <person name="Tamura T."/>
        </authorList>
    </citation>
    <scope>NUCLEOTIDE SEQUENCE</scope>
    <source>
        <strain evidence="3">NBRC 106093</strain>
    </source>
</reference>
<accession>A0A919Q0R8</accession>
<keyword evidence="4" id="KW-1185">Reference proteome</keyword>
<evidence type="ECO:0000313" key="4">
    <source>
        <dbReference type="Proteomes" id="UP000660611"/>
    </source>
</evidence>
<protein>
    <recommendedName>
        <fullName evidence="5">DUF4132 domain-containing protein</fullName>
    </recommendedName>
</protein>
<feature type="domain" description="DUF7737" evidence="2">
    <location>
        <begin position="688"/>
        <end position="790"/>
    </location>
</feature>